<dbReference type="GO" id="GO:0008270">
    <property type="term" value="F:zinc ion binding"/>
    <property type="evidence" value="ECO:0007669"/>
    <property type="project" value="UniProtKB-KW"/>
</dbReference>
<keyword evidence="11" id="KW-0539">Nucleus</keyword>
<evidence type="ECO:0000259" key="17">
    <source>
        <dbReference type="Pfam" id="PF04561"/>
    </source>
</evidence>
<dbReference type="InterPro" id="IPR037034">
    <property type="entry name" value="RNA_pol_Rpb2_2_sf"/>
</dbReference>
<dbReference type="Pfam" id="PF04560">
    <property type="entry name" value="RNA_pol_Rpb2_7"/>
    <property type="match status" value="1"/>
</dbReference>
<dbReference type="Gene3D" id="2.40.270.10">
    <property type="entry name" value="DNA-directed RNA polymerase, subunit 2, domain 6"/>
    <property type="match status" value="1"/>
</dbReference>
<dbReference type="KEGG" id="aqu:100640211"/>
<dbReference type="OMA" id="CYDRNDS"/>
<dbReference type="FunFam" id="3.90.1070.20:FF:000001">
    <property type="entry name" value="DNA-directed RNA polymerase subunit beta"/>
    <property type="match status" value="1"/>
</dbReference>
<evidence type="ECO:0000256" key="11">
    <source>
        <dbReference type="ARBA" id="ARBA00023242"/>
    </source>
</evidence>
<dbReference type="FunFam" id="2.40.270.10:FF:000011">
    <property type="entry name" value="DNA-directed RNA polymerase subunit beta"/>
    <property type="match status" value="1"/>
</dbReference>
<sequence length="1175" mass="133426">MDETDGGAYYDDEDDEISPDLWQEACWIVISSYFDEKGLVRQQLDSFDEFIQMSVQRIVEDTPPLELQAEAQYDDSDTPPKYSLKFEQIYLSKPTHWEKDGKAVYLMPNEARLRNLTYSAPLYVDVKKTIIYEDEDSKEDPHPKTFIGKIPIMLRSTYCLLSQLTDRDLNELNECPLDPGGYFIINGSEKVLIAQEKMATNTVHVFSKKESKYAHTAEIRSYIENSSRPVSTLWVSQLSRGGTGVKKSAIGQKIVATLPYIKQEIPIMIVFRALGFVSDRDILEHIIYDFTDIEMMEMLKPSLDEAFVIQEQNVALNFIGVRGAKPGVTREKRIKYAKDILQKELLPHVGVSSFCETRKAYFLGYMVHRLLQAALGRRELDDRDHYGNKRLDLAGPLLAFLFRGLFRNLTKEVRLYAQKFIDKGRDFNLELAIKTKTITDGLRYSLATGNWGDQKKAHQTRAGVSQVLNRLTFASTLSHLRRLNSPIGRDGKLARPRQLHNTHWGMICPAETPEGHAVGLVKNLALMGYISVGSQPAPILEFLEEWSMENLEEITPSVIANSTKIFVNGNWVGIHREPEHLMTTLRRLRRQMDIIVSEVSMVRDIREREIRIFTDAGRICRPLLIVENQKLLLKKHHIQMLKEREYNNASWQDLVAGGVVEYIDCLEEETVMIAMTPDDLSTEGGASYCSTYTHCEIHPAMILGVCASIIPFPDHNQSPRNTYQSAMGKQAMGVYITNYHVRMDTLAHVLYYPQKPLVTTRSMEYLRFRELPAGINAIVAIASYTGYNQEDSVIMNASAIDRGLFRSVFYRSYKDEESKRGFDQEEVFEKPTRDTCAGMRNAAYDKLDEDGIIAPGLRVSGNDAIIGKTISLPENDDELEGAPKRYQKRDASTFLRASETGIIDQVMLSLNQDGYKFCKIRVRSVRVPQIGDKFASRHGQKGTCGITYRQEDMPFTCEGLSPDVIINPHAIPSRMTIGHLIECLQGKVSANKGEIGDATPFNDAVNVQKISELLNEYNYHLRGNEVLYNGHTGRKLNTQVFLGPTYYQRLKHMVDDKIHSRARGPVQILTRQPMEGRSRDGGLRFGEMERDCQIAHGAAQFLHERLYTVSDAYKIHLCNLCGLIAIANLQTNSFECRGCKNKTQISQIEIPYACKLLFQELMSMSIAPRIMTASS</sequence>
<evidence type="ECO:0000256" key="5">
    <source>
        <dbReference type="ARBA" id="ARBA00022695"/>
    </source>
</evidence>
<dbReference type="Pfam" id="PF04566">
    <property type="entry name" value="RNA_pol_Rpb2_4"/>
    <property type="match status" value="1"/>
</dbReference>
<evidence type="ECO:0000256" key="1">
    <source>
        <dbReference type="ARBA" id="ARBA00004123"/>
    </source>
</evidence>
<evidence type="ECO:0000259" key="18">
    <source>
        <dbReference type="Pfam" id="PF04563"/>
    </source>
</evidence>
<keyword evidence="4 14" id="KW-0808">Transferase</keyword>
<dbReference type="Gene3D" id="3.90.1070.20">
    <property type="match status" value="1"/>
</dbReference>
<keyword evidence="3 14" id="KW-0240">DNA-directed RNA polymerase</keyword>
<reference evidence="23" key="1">
    <citation type="journal article" date="2010" name="Nature">
        <title>The Amphimedon queenslandica genome and the evolution of animal complexity.</title>
        <authorList>
            <person name="Srivastava M."/>
            <person name="Simakov O."/>
            <person name="Chapman J."/>
            <person name="Fahey B."/>
            <person name="Gauthier M.E."/>
            <person name="Mitros T."/>
            <person name="Richards G.S."/>
            <person name="Conaco C."/>
            <person name="Dacre M."/>
            <person name="Hellsten U."/>
            <person name="Larroux C."/>
            <person name="Putnam N.H."/>
            <person name="Stanke M."/>
            <person name="Adamska M."/>
            <person name="Darling A."/>
            <person name="Degnan S.M."/>
            <person name="Oakley T.H."/>
            <person name="Plachetzki D.C."/>
            <person name="Zhai Y."/>
            <person name="Adamski M."/>
            <person name="Calcino A."/>
            <person name="Cummins S.F."/>
            <person name="Goodstein D.M."/>
            <person name="Harris C."/>
            <person name="Jackson D.J."/>
            <person name="Leys S.P."/>
            <person name="Shu S."/>
            <person name="Woodcroft B.J."/>
            <person name="Vervoort M."/>
            <person name="Kosik K.S."/>
            <person name="Manning G."/>
            <person name="Degnan B.M."/>
            <person name="Rokhsar D.S."/>
        </authorList>
    </citation>
    <scope>NUCLEOTIDE SEQUENCE [LARGE SCALE GENOMIC DNA]</scope>
</reference>
<dbReference type="GO" id="GO:0005665">
    <property type="term" value="C:RNA polymerase II, core complex"/>
    <property type="evidence" value="ECO:0007669"/>
    <property type="project" value="UniProtKB-ARBA"/>
</dbReference>
<evidence type="ECO:0000256" key="10">
    <source>
        <dbReference type="ARBA" id="ARBA00023163"/>
    </source>
</evidence>
<keyword evidence="6" id="KW-0479">Metal-binding</keyword>
<dbReference type="eggNOG" id="KOG0214">
    <property type="taxonomic scope" value="Eukaryota"/>
</dbReference>
<dbReference type="EnsemblMetazoa" id="XM_003389669.3">
    <property type="protein sequence ID" value="XP_003389717.1"/>
    <property type="gene ID" value="LOC100640211"/>
</dbReference>
<dbReference type="InterPro" id="IPR007642">
    <property type="entry name" value="RNA_pol_Rpb2_2"/>
</dbReference>
<feature type="domain" description="RNA polymerase Rpb2" evidence="17">
    <location>
        <begin position="200"/>
        <end position="392"/>
    </location>
</feature>
<evidence type="ECO:0000259" key="19">
    <source>
        <dbReference type="Pfam" id="PF04565"/>
    </source>
</evidence>
<dbReference type="Gene3D" id="3.90.1800.10">
    <property type="entry name" value="RNA polymerase alpha subunit dimerisation domain"/>
    <property type="match status" value="1"/>
</dbReference>
<evidence type="ECO:0000256" key="9">
    <source>
        <dbReference type="ARBA" id="ARBA00022842"/>
    </source>
</evidence>
<keyword evidence="5 14" id="KW-0548">Nucleotidyltransferase</keyword>
<evidence type="ECO:0000256" key="8">
    <source>
        <dbReference type="ARBA" id="ARBA00022833"/>
    </source>
</evidence>
<evidence type="ECO:0000256" key="12">
    <source>
        <dbReference type="ARBA" id="ARBA00048552"/>
    </source>
</evidence>
<dbReference type="InterPro" id="IPR007647">
    <property type="entry name" value="RNA_pol_Rpb2_5"/>
</dbReference>
<dbReference type="InterPro" id="IPR007646">
    <property type="entry name" value="RNA_pol_Rpb2_4"/>
</dbReference>
<dbReference type="Gene3D" id="2.40.50.150">
    <property type="match status" value="1"/>
</dbReference>
<evidence type="ECO:0000313" key="22">
    <source>
        <dbReference type="EnsemblMetazoa" id="Aqu2.1.19194_001"/>
    </source>
</evidence>
<dbReference type="InterPro" id="IPR007644">
    <property type="entry name" value="RNA_pol_bsu_protrusion"/>
</dbReference>
<comment type="function">
    <text evidence="14">DNA-dependent RNA polymerase catalyzes the transcription of DNA into RNA using the four ribonucleoside triphosphates as substrates.</text>
</comment>
<dbReference type="FunFam" id="3.90.1100.10:FF:000003">
    <property type="entry name" value="DNA-directed RNA polymerase subunit beta"/>
    <property type="match status" value="1"/>
</dbReference>
<dbReference type="EC" id="2.7.7.6" evidence="14"/>
<accession>A0A1X7TV79</accession>
<dbReference type="FunFam" id="3.90.1100.10:FF:000005">
    <property type="entry name" value="DNA-directed RNA polymerase subunit beta"/>
    <property type="match status" value="1"/>
</dbReference>
<dbReference type="Pfam" id="PF04563">
    <property type="entry name" value="RNA_pol_Rpb2_1"/>
    <property type="match status" value="1"/>
</dbReference>
<feature type="domain" description="DNA-directed RNA polymerase subunit 2 hybrid-binding" evidence="15">
    <location>
        <begin position="706"/>
        <end position="1079"/>
    </location>
</feature>
<dbReference type="InterPro" id="IPR007120">
    <property type="entry name" value="DNA-dir_RNAP_su2_dom"/>
</dbReference>
<dbReference type="OrthoDB" id="10248617at2759"/>
<evidence type="ECO:0000256" key="13">
    <source>
        <dbReference type="RuleBase" id="RU000434"/>
    </source>
</evidence>
<dbReference type="InterPro" id="IPR007641">
    <property type="entry name" value="RNA_pol_Rpb2_7"/>
</dbReference>
<dbReference type="NCBIfam" id="NF007175">
    <property type="entry name" value="PRK09606.1"/>
    <property type="match status" value="1"/>
</dbReference>
<gene>
    <name evidence="22" type="primary">100640211</name>
</gene>
<dbReference type="InterPro" id="IPR037033">
    <property type="entry name" value="DNA-dir_RNAP_su2_hyb_sf"/>
</dbReference>
<dbReference type="Pfam" id="PF00562">
    <property type="entry name" value="RNA_pol_Rpb2_6"/>
    <property type="match status" value="1"/>
</dbReference>
<feature type="domain" description="RNA polymerase Rpb2" evidence="20">
    <location>
        <begin position="565"/>
        <end position="627"/>
    </location>
</feature>
<feature type="domain" description="RNA polymerase Rpb2" evidence="16">
    <location>
        <begin position="1081"/>
        <end position="1172"/>
    </location>
</feature>
<dbReference type="SUPFAM" id="SSF64484">
    <property type="entry name" value="beta and beta-prime subunits of DNA dependent RNA-polymerase"/>
    <property type="match status" value="1"/>
</dbReference>
<dbReference type="FunFam" id="2.40.50.150:FF:000002">
    <property type="entry name" value="DNA-directed RNA polymerase subunit beta"/>
    <property type="match status" value="1"/>
</dbReference>
<dbReference type="FunFam" id="2.40.270.10:FF:000006">
    <property type="entry name" value="DNA-directed RNA polymerase subunit beta"/>
    <property type="match status" value="1"/>
</dbReference>
<dbReference type="Proteomes" id="UP000007879">
    <property type="component" value="Unassembled WGS sequence"/>
</dbReference>
<keyword evidence="10 14" id="KW-0804">Transcription</keyword>
<feature type="domain" description="RNA polymerase beta subunit protrusion" evidence="18">
    <location>
        <begin position="38"/>
        <end position="439"/>
    </location>
</feature>
<evidence type="ECO:0000259" key="21">
    <source>
        <dbReference type="Pfam" id="PF04567"/>
    </source>
</evidence>
<name>A0A1X7TV79_AMPQE</name>
<dbReference type="FunFam" id="3.90.1110.10:FF:000002">
    <property type="entry name" value="DNA-directed RNA polymerase subunit beta"/>
    <property type="match status" value="1"/>
</dbReference>
<comment type="similarity">
    <text evidence="2 13">Belongs to the RNA polymerase beta chain family.</text>
</comment>
<reference evidence="22" key="2">
    <citation type="submission" date="2017-05" db="UniProtKB">
        <authorList>
            <consortium name="EnsemblMetazoa"/>
        </authorList>
    </citation>
    <scope>IDENTIFICATION</scope>
</reference>
<evidence type="ECO:0000256" key="6">
    <source>
        <dbReference type="ARBA" id="ARBA00022723"/>
    </source>
</evidence>
<evidence type="ECO:0000256" key="14">
    <source>
        <dbReference type="RuleBase" id="RU363031"/>
    </source>
</evidence>
<dbReference type="GO" id="GO:0031047">
    <property type="term" value="P:regulatory ncRNA-mediated gene silencing"/>
    <property type="evidence" value="ECO:0007669"/>
    <property type="project" value="UniProtKB-ARBA"/>
</dbReference>
<evidence type="ECO:0000259" key="15">
    <source>
        <dbReference type="Pfam" id="PF00562"/>
    </source>
</evidence>
<dbReference type="CDD" id="cd00653">
    <property type="entry name" value="RNA_pol_B_RPB2"/>
    <property type="match status" value="1"/>
</dbReference>
<comment type="subcellular location">
    <subcellularLocation>
        <location evidence="1">Nucleus</location>
    </subcellularLocation>
</comment>
<evidence type="ECO:0000256" key="2">
    <source>
        <dbReference type="ARBA" id="ARBA00006835"/>
    </source>
</evidence>
<protein>
    <recommendedName>
        <fullName evidence="14">DNA-directed RNA polymerase subunit beta</fullName>
        <ecNumber evidence="14">2.7.7.6</ecNumber>
    </recommendedName>
</protein>
<dbReference type="InterPro" id="IPR007121">
    <property type="entry name" value="RNA_pol_bsu_CS"/>
</dbReference>
<dbReference type="GO" id="GO:0032549">
    <property type="term" value="F:ribonucleoside binding"/>
    <property type="evidence" value="ECO:0007669"/>
    <property type="project" value="InterPro"/>
</dbReference>
<dbReference type="InterPro" id="IPR014724">
    <property type="entry name" value="RNA_pol_RPB2_OB-fold"/>
</dbReference>
<evidence type="ECO:0000259" key="20">
    <source>
        <dbReference type="Pfam" id="PF04566"/>
    </source>
</evidence>
<dbReference type="STRING" id="400682.A0A1X7TV79"/>
<proteinExistence type="inferred from homology"/>
<feature type="domain" description="RNA polymerase Rpb2" evidence="21">
    <location>
        <begin position="651"/>
        <end position="699"/>
    </location>
</feature>
<dbReference type="FunFam" id="3.90.1800.10:FF:000002">
    <property type="entry name" value="DNA-directed RNA polymerase subunit beta"/>
    <property type="match status" value="1"/>
</dbReference>
<dbReference type="EnsemblMetazoa" id="Aqu2.1.19194_001">
    <property type="protein sequence ID" value="Aqu2.1.19194_001"/>
    <property type="gene ID" value="Aqu2.1.19194"/>
</dbReference>
<dbReference type="GO" id="GO:0003899">
    <property type="term" value="F:DNA-directed RNA polymerase activity"/>
    <property type="evidence" value="ECO:0007669"/>
    <property type="project" value="UniProtKB-EC"/>
</dbReference>
<organism evidence="22">
    <name type="scientific">Amphimedon queenslandica</name>
    <name type="common">Sponge</name>
    <dbReference type="NCBI Taxonomy" id="400682"/>
    <lineage>
        <taxon>Eukaryota</taxon>
        <taxon>Metazoa</taxon>
        <taxon>Porifera</taxon>
        <taxon>Demospongiae</taxon>
        <taxon>Heteroscleromorpha</taxon>
        <taxon>Haplosclerida</taxon>
        <taxon>Niphatidae</taxon>
        <taxon>Amphimedon</taxon>
    </lineage>
</organism>
<dbReference type="Pfam" id="PF04565">
    <property type="entry name" value="RNA_pol_Rpb2_3"/>
    <property type="match status" value="1"/>
</dbReference>
<dbReference type="Pfam" id="PF04561">
    <property type="entry name" value="RNA_pol_Rpb2_2"/>
    <property type="match status" value="1"/>
</dbReference>
<dbReference type="Gene3D" id="3.90.1110.10">
    <property type="entry name" value="RNA polymerase Rpb2, domain 2"/>
    <property type="match status" value="1"/>
</dbReference>
<dbReference type="InterPro" id="IPR015712">
    <property type="entry name" value="DNA-dir_RNA_pol_su2"/>
</dbReference>
<evidence type="ECO:0000259" key="16">
    <source>
        <dbReference type="Pfam" id="PF04560"/>
    </source>
</evidence>
<dbReference type="InterPro" id="IPR007645">
    <property type="entry name" value="RNA_pol_Rpb2_3"/>
</dbReference>
<evidence type="ECO:0000256" key="7">
    <source>
        <dbReference type="ARBA" id="ARBA00022771"/>
    </source>
</evidence>
<dbReference type="GO" id="GO:0003677">
    <property type="term" value="F:DNA binding"/>
    <property type="evidence" value="ECO:0007669"/>
    <property type="project" value="InterPro"/>
</dbReference>
<evidence type="ECO:0000313" key="23">
    <source>
        <dbReference type="Proteomes" id="UP000007879"/>
    </source>
</evidence>
<dbReference type="Pfam" id="PF04567">
    <property type="entry name" value="RNA_pol_Rpb2_5"/>
    <property type="match status" value="1"/>
</dbReference>
<dbReference type="PANTHER" id="PTHR20856">
    <property type="entry name" value="DNA-DIRECTED RNA POLYMERASE I SUBUNIT 2"/>
    <property type="match status" value="1"/>
</dbReference>
<keyword evidence="7" id="KW-0863">Zinc-finger</keyword>
<keyword evidence="8" id="KW-0862">Zinc</keyword>
<comment type="catalytic activity">
    <reaction evidence="12 14">
        <text>RNA(n) + a ribonucleoside 5'-triphosphate = RNA(n+1) + diphosphate</text>
        <dbReference type="Rhea" id="RHEA:21248"/>
        <dbReference type="Rhea" id="RHEA-COMP:14527"/>
        <dbReference type="Rhea" id="RHEA-COMP:17342"/>
        <dbReference type="ChEBI" id="CHEBI:33019"/>
        <dbReference type="ChEBI" id="CHEBI:61557"/>
        <dbReference type="ChEBI" id="CHEBI:140395"/>
        <dbReference type="EC" id="2.7.7.6"/>
    </reaction>
</comment>
<dbReference type="GO" id="GO:0006367">
    <property type="term" value="P:transcription initiation at RNA polymerase II promoter"/>
    <property type="evidence" value="ECO:0007669"/>
    <property type="project" value="UniProtKB-ARBA"/>
</dbReference>
<keyword evidence="23" id="KW-1185">Reference proteome</keyword>
<evidence type="ECO:0000256" key="3">
    <source>
        <dbReference type="ARBA" id="ARBA00022478"/>
    </source>
</evidence>
<keyword evidence="9" id="KW-0460">Magnesium</keyword>
<dbReference type="PROSITE" id="PS01166">
    <property type="entry name" value="RNA_POL_BETA"/>
    <property type="match status" value="1"/>
</dbReference>
<evidence type="ECO:0000256" key="4">
    <source>
        <dbReference type="ARBA" id="ARBA00022679"/>
    </source>
</evidence>
<dbReference type="AlphaFoldDB" id="A0A1X7TV79"/>
<feature type="domain" description="RNA polymerase Rpb2" evidence="19">
    <location>
        <begin position="466"/>
        <end position="529"/>
    </location>
</feature>
<dbReference type="InParanoid" id="A0A1X7TV79"/>